<comment type="caution">
    <text evidence="1">The sequence shown here is derived from an EMBL/GenBank/DDBJ whole genome shotgun (WGS) entry which is preliminary data.</text>
</comment>
<evidence type="ECO:0000313" key="1">
    <source>
        <dbReference type="EMBL" id="KKN54300.1"/>
    </source>
</evidence>
<accession>A0A0F9RCQ4</accession>
<gene>
    <name evidence="1" type="ORF">LCGC14_0593550</name>
</gene>
<dbReference type="AlphaFoldDB" id="A0A0F9RCQ4"/>
<protein>
    <submittedName>
        <fullName evidence="1">Uncharacterized protein</fullName>
    </submittedName>
</protein>
<proteinExistence type="predicted"/>
<name>A0A0F9RCQ4_9ZZZZ</name>
<dbReference type="EMBL" id="LAZR01000933">
    <property type="protein sequence ID" value="KKN54300.1"/>
    <property type="molecule type" value="Genomic_DNA"/>
</dbReference>
<reference evidence="1" key="1">
    <citation type="journal article" date="2015" name="Nature">
        <title>Complex archaea that bridge the gap between prokaryotes and eukaryotes.</title>
        <authorList>
            <person name="Spang A."/>
            <person name="Saw J.H."/>
            <person name="Jorgensen S.L."/>
            <person name="Zaremba-Niedzwiedzka K."/>
            <person name="Martijn J."/>
            <person name="Lind A.E."/>
            <person name="van Eijk R."/>
            <person name="Schleper C."/>
            <person name="Guy L."/>
            <person name="Ettema T.J."/>
        </authorList>
    </citation>
    <scope>NUCLEOTIDE SEQUENCE</scope>
</reference>
<organism evidence="1">
    <name type="scientific">marine sediment metagenome</name>
    <dbReference type="NCBI Taxonomy" id="412755"/>
    <lineage>
        <taxon>unclassified sequences</taxon>
        <taxon>metagenomes</taxon>
        <taxon>ecological metagenomes</taxon>
    </lineage>
</organism>
<sequence>MITYDSSDIYIQSATTLKAKIVKIDAIIVALEDTMLKAAGTGNLEEYSLDDGQVRIKTTYRNTEDVIKSITDLEAIRQMYVNRLNGRHIRLVDGKNFTGRRYGRN</sequence>